<organism evidence="1 2">
    <name type="scientific">Parablautia intestinalis</name>
    <dbReference type="NCBI Taxonomy" id="2320100"/>
    <lineage>
        <taxon>Bacteria</taxon>
        <taxon>Bacillati</taxon>
        <taxon>Bacillota</taxon>
        <taxon>Clostridia</taxon>
        <taxon>Lachnospirales</taxon>
        <taxon>Lachnospiraceae</taxon>
        <taxon>Parablautia</taxon>
    </lineage>
</organism>
<accession>A0A3A9AY30</accession>
<evidence type="ECO:0000313" key="1">
    <source>
        <dbReference type="EMBL" id="RKI91275.1"/>
    </source>
</evidence>
<keyword evidence="2" id="KW-1185">Reference proteome</keyword>
<dbReference type="OrthoDB" id="9800190at2"/>
<comment type="caution">
    <text evidence="1">The sequence shown here is derived from an EMBL/GenBank/DDBJ whole genome shotgun (WGS) entry which is preliminary data.</text>
</comment>
<sequence length="103" mass="12002">MGDWNIQLKAADLNGWIISVEESLTKVRDFLAVLEQEERGLKNVFDSGARLQWERGFQDELVQIREKIAEMEEITLWVEELARDLTRLEKSLIAEAEGLHFWG</sequence>
<gene>
    <name evidence="1" type="ORF">D7V94_10195</name>
</gene>
<dbReference type="RefSeq" id="WP_120469399.1">
    <property type="nucleotide sequence ID" value="NZ_CATAJS010000073.1"/>
</dbReference>
<dbReference type="AlphaFoldDB" id="A0A3A9AY30"/>
<reference evidence="1 2" key="1">
    <citation type="submission" date="2018-09" db="EMBL/GenBank/DDBJ databases">
        <title>Murine metabolic-syndrome-specific gut microbial biobank.</title>
        <authorList>
            <person name="Liu C."/>
        </authorList>
    </citation>
    <scope>NUCLEOTIDE SEQUENCE [LARGE SCALE GENOMIC DNA]</scope>
    <source>
        <strain evidence="1 2">0.1xD8-82</strain>
    </source>
</reference>
<dbReference type="EMBL" id="RAYQ01000010">
    <property type="protein sequence ID" value="RKI91275.1"/>
    <property type="molecule type" value="Genomic_DNA"/>
</dbReference>
<dbReference type="Proteomes" id="UP000280696">
    <property type="component" value="Unassembled WGS sequence"/>
</dbReference>
<protein>
    <submittedName>
        <fullName evidence="1">Uncharacterized protein</fullName>
    </submittedName>
</protein>
<name>A0A3A9AY30_9FIRM</name>
<proteinExistence type="predicted"/>
<evidence type="ECO:0000313" key="2">
    <source>
        <dbReference type="Proteomes" id="UP000280696"/>
    </source>
</evidence>